<name>A0ABN3XTM1_9ACTN</name>
<protein>
    <submittedName>
        <fullName evidence="2">Uncharacterized protein</fullName>
    </submittedName>
</protein>
<evidence type="ECO:0000313" key="2">
    <source>
        <dbReference type="EMBL" id="GAA2990476.1"/>
    </source>
</evidence>
<dbReference type="Proteomes" id="UP001499930">
    <property type="component" value="Unassembled WGS sequence"/>
</dbReference>
<feature type="region of interest" description="Disordered" evidence="1">
    <location>
        <begin position="1"/>
        <end position="21"/>
    </location>
</feature>
<evidence type="ECO:0000313" key="3">
    <source>
        <dbReference type="Proteomes" id="UP001499930"/>
    </source>
</evidence>
<reference evidence="2 3" key="1">
    <citation type="journal article" date="2019" name="Int. J. Syst. Evol. Microbiol.">
        <title>The Global Catalogue of Microorganisms (GCM) 10K type strain sequencing project: providing services to taxonomists for standard genome sequencing and annotation.</title>
        <authorList>
            <consortium name="The Broad Institute Genomics Platform"/>
            <consortium name="The Broad Institute Genome Sequencing Center for Infectious Disease"/>
            <person name="Wu L."/>
            <person name="Ma J."/>
        </authorList>
    </citation>
    <scope>NUCLEOTIDE SEQUENCE [LARGE SCALE GENOMIC DNA]</scope>
    <source>
        <strain evidence="2 3">JCM 3106</strain>
    </source>
</reference>
<evidence type="ECO:0000256" key="1">
    <source>
        <dbReference type="SAM" id="MobiDB-lite"/>
    </source>
</evidence>
<dbReference type="EMBL" id="BAAAWD010000004">
    <property type="protein sequence ID" value="GAA2990476.1"/>
    <property type="molecule type" value="Genomic_DNA"/>
</dbReference>
<proteinExistence type="predicted"/>
<keyword evidence="3" id="KW-1185">Reference proteome</keyword>
<comment type="caution">
    <text evidence="2">The sequence shown here is derived from an EMBL/GenBank/DDBJ whole genome shotgun (WGS) entry which is preliminary data.</text>
</comment>
<organism evidence="2 3">
    <name type="scientific">Streptosporangium longisporum</name>
    <dbReference type="NCBI Taxonomy" id="46187"/>
    <lineage>
        <taxon>Bacteria</taxon>
        <taxon>Bacillati</taxon>
        <taxon>Actinomycetota</taxon>
        <taxon>Actinomycetes</taxon>
        <taxon>Streptosporangiales</taxon>
        <taxon>Streptosporangiaceae</taxon>
        <taxon>Streptosporangium</taxon>
    </lineage>
</organism>
<accession>A0ABN3XTM1</accession>
<dbReference type="RefSeq" id="WP_344888418.1">
    <property type="nucleotide sequence ID" value="NZ_BAAAWD010000004.1"/>
</dbReference>
<gene>
    <name evidence="2" type="ORF">GCM10017559_08120</name>
</gene>
<sequence>MTTPNTAIADRARQLADQAPGGSLARRTAGCVVVAYSTTRTPEHARKVLDGVPEELRAECAALADKLTAQIGGEA</sequence>